<keyword evidence="1" id="KW-0175">Coiled coil</keyword>
<organism evidence="2 3">
    <name type="scientific">Candidatus Berkelbacteria bacterium RIFOXYA2_FULL_43_10</name>
    <dbReference type="NCBI Taxonomy" id="1797472"/>
    <lineage>
        <taxon>Bacteria</taxon>
        <taxon>Candidatus Berkelbacteria</taxon>
    </lineage>
</organism>
<dbReference type="EMBL" id="MEZY01000015">
    <property type="protein sequence ID" value="OGD65164.1"/>
    <property type="molecule type" value="Genomic_DNA"/>
</dbReference>
<sequence length="105" mass="12110">MINSNETPIFYEPENIRNETRELRGKFDCLLEQAVSECAELQRLIARSQDSSAEDATKLASVQEIIEQQLDQARKLNTKDEFENAIRNLEVALDYIKRISGSYEN</sequence>
<feature type="coiled-coil region" evidence="1">
    <location>
        <begin position="31"/>
        <end position="79"/>
    </location>
</feature>
<reference evidence="2 3" key="1">
    <citation type="journal article" date="2016" name="Nat. Commun.">
        <title>Thousands of microbial genomes shed light on interconnected biogeochemical processes in an aquifer system.</title>
        <authorList>
            <person name="Anantharaman K."/>
            <person name="Brown C.T."/>
            <person name="Hug L.A."/>
            <person name="Sharon I."/>
            <person name="Castelle C.J."/>
            <person name="Probst A.J."/>
            <person name="Thomas B.C."/>
            <person name="Singh A."/>
            <person name="Wilkins M.J."/>
            <person name="Karaoz U."/>
            <person name="Brodie E.L."/>
            <person name="Williams K.H."/>
            <person name="Hubbard S.S."/>
            <person name="Banfield J.F."/>
        </authorList>
    </citation>
    <scope>NUCLEOTIDE SEQUENCE [LARGE SCALE GENOMIC DNA]</scope>
</reference>
<evidence type="ECO:0000313" key="2">
    <source>
        <dbReference type="EMBL" id="OGD65164.1"/>
    </source>
</evidence>
<protein>
    <submittedName>
        <fullName evidence="2">Uncharacterized protein</fullName>
    </submittedName>
</protein>
<evidence type="ECO:0000256" key="1">
    <source>
        <dbReference type="SAM" id="Coils"/>
    </source>
</evidence>
<gene>
    <name evidence="2" type="ORF">A2215_02440</name>
</gene>
<comment type="caution">
    <text evidence="2">The sequence shown here is derived from an EMBL/GenBank/DDBJ whole genome shotgun (WGS) entry which is preliminary data.</text>
</comment>
<name>A0A1F5ED78_9BACT</name>
<dbReference type="AlphaFoldDB" id="A0A1F5ED78"/>
<proteinExistence type="predicted"/>
<accession>A0A1F5ED78</accession>
<dbReference type="Proteomes" id="UP000178583">
    <property type="component" value="Unassembled WGS sequence"/>
</dbReference>
<evidence type="ECO:0000313" key="3">
    <source>
        <dbReference type="Proteomes" id="UP000178583"/>
    </source>
</evidence>